<evidence type="ECO:0000313" key="4">
    <source>
        <dbReference type="Proteomes" id="UP000664859"/>
    </source>
</evidence>
<sequence length="438" mass="47043">MAVDVKKFRTCQDTGFCRRNSLDPASLEVAENGVIRGLVAGGTSGGAPPLQLEVALYESGVARVRITEAAAPNQKPRWEAEDVLMPLVPVAGERVEKGDPRRPAGAASADIVMAYGKGAVYALAISFNPLRFDAYVNGAPVAAANAAGLLHFEQRKRDGAQGERALPGDAGDAPPADADVPQAHSGKEVIDYGEDGKAVYADGTHESDSQHRQVCTEARKSHVSYAAMHAVLSPNVRLLSGRKFAQEAMTRPCPARVTPAEDPGLGEERFDGHVDTKPFGATSVGMDVWFPGSQELYGIPEHAASMALKAKPATAPVTATPTALYTLDVFEYELDVPMALYGAIPLASEPRRGRHAAAFWWNPTRHSWTSVLRSQKRASHGAGGTAVAFWWNLSETFVDVSFAQQTDELGEGVLHKYVDEECDAFAQPMFKEHRLPLA</sequence>
<proteinExistence type="predicted"/>
<dbReference type="Gene3D" id="2.60.40.1760">
    <property type="entry name" value="glycosyl hydrolase (family 31)"/>
    <property type="match status" value="1"/>
</dbReference>
<comment type="caution">
    <text evidence="3">The sequence shown here is derived from an EMBL/GenBank/DDBJ whole genome shotgun (WGS) entry which is preliminary data.</text>
</comment>
<name>A0A835YV05_9STRA</name>
<dbReference type="EMBL" id="JAFCMP010000334">
    <property type="protein sequence ID" value="KAG5181198.1"/>
    <property type="molecule type" value="Genomic_DNA"/>
</dbReference>
<dbReference type="AlphaFoldDB" id="A0A835YV05"/>
<accession>A0A835YV05</accession>
<evidence type="ECO:0000256" key="1">
    <source>
        <dbReference type="SAM" id="MobiDB-lite"/>
    </source>
</evidence>
<feature type="domain" description="Glycoside hydrolase family 31 N-terminal" evidence="2">
    <location>
        <begin position="52"/>
        <end position="365"/>
    </location>
</feature>
<organism evidence="3 4">
    <name type="scientific">Tribonema minus</name>
    <dbReference type="NCBI Taxonomy" id="303371"/>
    <lineage>
        <taxon>Eukaryota</taxon>
        <taxon>Sar</taxon>
        <taxon>Stramenopiles</taxon>
        <taxon>Ochrophyta</taxon>
        <taxon>PX clade</taxon>
        <taxon>Xanthophyceae</taxon>
        <taxon>Tribonematales</taxon>
        <taxon>Tribonemataceae</taxon>
        <taxon>Tribonema</taxon>
    </lineage>
</organism>
<dbReference type="InterPro" id="IPR025887">
    <property type="entry name" value="Glyco_hydro_31_N_dom"/>
</dbReference>
<dbReference type="OrthoDB" id="3237269at2759"/>
<dbReference type="Proteomes" id="UP000664859">
    <property type="component" value="Unassembled WGS sequence"/>
</dbReference>
<keyword evidence="4" id="KW-1185">Reference proteome</keyword>
<reference evidence="3" key="1">
    <citation type="submission" date="2021-02" db="EMBL/GenBank/DDBJ databases">
        <title>First Annotated Genome of the Yellow-green Alga Tribonema minus.</title>
        <authorList>
            <person name="Mahan K.M."/>
        </authorList>
    </citation>
    <scope>NUCLEOTIDE SEQUENCE</scope>
    <source>
        <strain evidence="3">UTEX B ZZ1240</strain>
    </source>
</reference>
<feature type="compositionally biased region" description="Low complexity" evidence="1">
    <location>
        <begin position="167"/>
        <end position="181"/>
    </location>
</feature>
<protein>
    <recommendedName>
        <fullName evidence="2">Glycoside hydrolase family 31 N-terminal domain-containing protein</fullName>
    </recommendedName>
</protein>
<dbReference type="Pfam" id="PF13802">
    <property type="entry name" value="Gal_mutarotas_2"/>
    <property type="match status" value="1"/>
</dbReference>
<feature type="region of interest" description="Disordered" evidence="1">
    <location>
        <begin position="158"/>
        <end position="184"/>
    </location>
</feature>
<gene>
    <name evidence="3" type="ORF">JKP88DRAFT_273278</name>
</gene>
<evidence type="ECO:0000259" key="2">
    <source>
        <dbReference type="Pfam" id="PF13802"/>
    </source>
</evidence>
<evidence type="ECO:0000313" key="3">
    <source>
        <dbReference type="EMBL" id="KAG5181198.1"/>
    </source>
</evidence>